<dbReference type="Gene3D" id="1.25.40.10">
    <property type="entry name" value="Tetratricopeptide repeat domain"/>
    <property type="match status" value="4"/>
</dbReference>
<dbReference type="PROSITE" id="PS50005">
    <property type="entry name" value="TPR"/>
    <property type="match status" value="7"/>
</dbReference>
<feature type="repeat" description="TPR" evidence="1">
    <location>
        <begin position="554"/>
        <end position="587"/>
    </location>
</feature>
<dbReference type="InParanoid" id="M1YMD4"/>
<dbReference type="PANTHER" id="PTHR12558:SF33">
    <property type="entry name" value="BLL7664 PROTEIN"/>
    <property type="match status" value="1"/>
</dbReference>
<organism evidence="2 3">
    <name type="scientific">Nitrospina gracilis (strain 3/211)</name>
    <dbReference type="NCBI Taxonomy" id="1266370"/>
    <lineage>
        <taxon>Bacteria</taxon>
        <taxon>Pseudomonadati</taxon>
        <taxon>Nitrospinota/Tectimicrobiota group</taxon>
        <taxon>Nitrospinota</taxon>
        <taxon>Nitrospinia</taxon>
        <taxon>Nitrospinales</taxon>
        <taxon>Nitrospinaceae</taxon>
        <taxon>Nitrospina</taxon>
    </lineage>
</organism>
<feature type="repeat" description="TPR" evidence="1">
    <location>
        <begin position="638"/>
        <end position="671"/>
    </location>
</feature>
<dbReference type="SMART" id="SM00028">
    <property type="entry name" value="TPR"/>
    <property type="match status" value="12"/>
</dbReference>
<dbReference type="EMBL" id="CAQJ01000083">
    <property type="protein sequence ID" value="CCQ91643.1"/>
    <property type="molecule type" value="Genomic_DNA"/>
</dbReference>
<dbReference type="AlphaFoldDB" id="M1YMD4"/>
<dbReference type="InterPro" id="IPR011990">
    <property type="entry name" value="TPR-like_helical_dom_sf"/>
</dbReference>
<keyword evidence="1" id="KW-0802">TPR repeat</keyword>
<dbReference type="InterPro" id="IPR019734">
    <property type="entry name" value="TPR_rpt"/>
</dbReference>
<keyword evidence="3" id="KW-1185">Reference proteome</keyword>
<name>M1YMD4_NITG3</name>
<reference evidence="2 3" key="1">
    <citation type="journal article" date="2013" name="Front. Microbiol.">
        <title>The genome of Nitrospina gracilis illuminates the metabolism and evolution of the major marine nitrite oxidizer.</title>
        <authorList>
            <person name="Luecker S."/>
            <person name="Nowka B."/>
            <person name="Rattei T."/>
            <person name="Spieck E."/>
            <person name="and Daims H."/>
        </authorList>
    </citation>
    <scope>NUCLEOTIDE SEQUENCE [LARGE SCALE GENOMIC DNA]</scope>
    <source>
        <strain evidence="2 3">3/211</strain>
    </source>
</reference>
<accession>M1YMD4</accession>
<feature type="repeat" description="TPR" evidence="1">
    <location>
        <begin position="486"/>
        <end position="519"/>
    </location>
</feature>
<gene>
    <name evidence="2" type="ORF">NITGR_750001</name>
</gene>
<dbReference type="Proteomes" id="UP000011704">
    <property type="component" value="Unassembled WGS sequence"/>
</dbReference>
<dbReference type="OrthoDB" id="9766710at2"/>
<dbReference type="HOGENOM" id="CLU_360109_0_0_0"/>
<dbReference type="SUPFAM" id="SSF48452">
    <property type="entry name" value="TPR-like"/>
    <property type="match status" value="4"/>
</dbReference>
<evidence type="ECO:0008006" key="4">
    <source>
        <dbReference type="Google" id="ProtNLM"/>
    </source>
</evidence>
<dbReference type="PANTHER" id="PTHR12558">
    <property type="entry name" value="CELL DIVISION CYCLE 16,23,27"/>
    <property type="match status" value="1"/>
</dbReference>
<proteinExistence type="predicted"/>
<dbReference type="Pfam" id="PF13432">
    <property type="entry name" value="TPR_16"/>
    <property type="match status" value="2"/>
</dbReference>
<dbReference type="Pfam" id="PF13181">
    <property type="entry name" value="TPR_8"/>
    <property type="match status" value="2"/>
</dbReference>
<dbReference type="PROSITE" id="PS51257">
    <property type="entry name" value="PROKAR_LIPOPROTEIN"/>
    <property type="match status" value="1"/>
</dbReference>
<evidence type="ECO:0000256" key="1">
    <source>
        <dbReference type="PROSITE-ProRule" id="PRU00339"/>
    </source>
</evidence>
<protein>
    <recommendedName>
        <fullName evidence="4">Tetratricopeptide repeat protein</fullName>
    </recommendedName>
</protein>
<feature type="repeat" description="TPR" evidence="1">
    <location>
        <begin position="132"/>
        <end position="165"/>
    </location>
</feature>
<evidence type="ECO:0000313" key="3">
    <source>
        <dbReference type="Proteomes" id="UP000011704"/>
    </source>
</evidence>
<dbReference type="STRING" id="1266370.NITGR_750001"/>
<sequence>MASLYQKPFTRAAGIALICGLVGLGGCSSMPYDVSVPVLEMPKLPIRLFPERPDPKAPKILPDHERYLEFAIGQYHANQFAVAEFYLKRSLILEHDNPRAMRLLPWAYMFQKKYRKALYAFEKVHTRFPDDARPVTGLGWCYFAMQDYHHALEKFEQALILDKHSLQAKKGIGFAYWMLDHPDSAEPWLRQVYTWHQWERLKSDWQAWNPRPPERLVEVVPSDWQKASLFTPEVEAPRYPSILYTHTESLTHPAVDNAWRLYSKEFYKDALNAFSTLPPEVADQFDAQNGLAWSLLKTGNLVEAEAVFRKLRQTHPGFPGVVNGIGAVKAAYQEKSRFARHYLEIGKYQIAEQHIAELNTAYPEWSLPHSLKGWVQLKRGNETKALQMFQTAISHNPDDEVALDGMRQFETLELAKVFQGDEALAVGDYKRASYLYYEYIRKNDGPLTPMLARAYSGMGFSQYHKGRYELALYNFRKLGGVDALEFERQKGLGLTFYARGEYDKAVDHLIVADALKPDQPDLIHKLDWAVLRSWDAETARDYLLAKAQEKPRRPTPYVGLGWVYYKTGRPNLGVEYFLKSIELDPDIIQTVEFRDMLESERFGWQVYNRLGWEYYHQDEADKALQLFALALERRPRSSEAMKGLGYVYLKLKQYERAGAMLARSIKRNPNTHPVRVTVEGSEPGTKVDLWTSTRTQLARALYHQGRLEDALKWFLAEYERHPNWAEVHDGLGWTYLKMDRLSESRQAFLKSLRLQPINPHSHKGLKQVKLHMAQGRL</sequence>
<evidence type="ECO:0000313" key="2">
    <source>
        <dbReference type="EMBL" id="CCQ91643.1"/>
    </source>
</evidence>
<feature type="repeat" description="TPR" evidence="1">
    <location>
        <begin position="725"/>
        <end position="758"/>
    </location>
</feature>
<feature type="repeat" description="TPR" evidence="1">
    <location>
        <begin position="604"/>
        <end position="637"/>
    </location>
</feature>
<feature type="repeat" description="TPR" evidence="1">
    <location>
        <begin position="366"/>
        <end position="399"/>
    </location>
</feature>
<dbReference type="Pfam" id="PF14559">
    <property type="entry name" value="TPR_19"/>
    <property type="match status" value="1"/>
</dbReference>
<comment type="caution">
    <text evidence="2">The sequence shown here is derived from an EMBL/GenBank/DDBJ whole genome shotgun (WGS) entry which is preliminary data.</text>
</comment>